<dbReference type="Proteomes" id="UP001597369">
    <property type="component" value="Unassembled WGS sequence"/>
</dbReference>
<protein>
    <submittedName>
        <fullName evidence="2">Uncharacterized protein</fullName>
    </submittedName>
</protein>
<keyword evidence="1" id="KW-0472">Membrane</keyword>
<dbReference type="EMBL" id="JBHUHV010000064">
    <property type="protein sequence ID" value="MFD2069494.1"/>
    <property type="molecule type" value="Genomic_DNA"/>
</dbReference>
<keyword evidence="1" id="KW-1133">Transmembrane helix</keyword>
<feature type="transmembrane region" description="Helical" evidence="1">
    <location>
        <begin position="116"/>
        <end position="134"/>
    </location>
</feature>
<proteinExistence type="predicted"/>
<name>A0ABW4X489_9BACT</name>
<organism evidence="2 3">
    <name type="scientific">Pontibacter silvestris</name>
    <dbReference type="NCBI Taxonomy" id="2305183"/>
    <lineage>
        <taxon>Bacteria</taxon>
        <taxon>Pseudomonadati</taxon>
        <taxon>Bacteroidota</taxon>
        <taxon>Cytophagia</taxon>
        <taxon>Cytophagales</taxon>
        <taxon>Hymenobacteraceae</taxon>
        <taxon>Pontibacter</taxon>
    </lineage>
</organism>
<feature type="transmembrane region" description="Helical" evidence="1">
    <location>
        <begin position="51"/>
        <end position="74"/>
    </location>
</feature>
<feature type="transmembrane region" description="Helical" evidence="1">
    <location>
        <begin position="86"/>
        <end position="110"/>
    </location>
</feature>
<comment type="caution">
    <text evidence="2">The sequence shown here is derived from an EMBL/GenBank/DDBJ whole genome shotgun (WGS) entry which is preliminary data.</text>
</comment>
<gene>
    <name evidence="2" type="ORF">ACFSKU_21620</name>
</gene>
<evidence type="ECO:0000313" key="2">
    <source>
        <dbReference type="EMBL" id="MFD2069494.1"/>
    </source>
</evidence>
<evidence type="ECO:0000256" key="1">
    <source>
        <dbReference type="SAM" id="Phobius"/>
    </source>
</evidence>
<sequence>MKQYIAPVANYTVAAALFILASIYLVKSSFMPYHSQAVSLPWNEIETSTQALILALMRVCGGGWLAVSLTTIFLQWHFSQNRLSWIPALILIIGLLSIVSTLYATSIVYFNTPGRPPIPGLFVLIFLLVVGYRLNVAEIKKYQIT</sequence>
<reference evidence="3" key="1">
    <citation type="journal article" date="2019" name="Int. J. Syst. Evol. Microbiol.">
        <title>The Global Catalogue of Microorganisms (GCM) 10K type strain sequencing project: providing services to taxonomists for standard genome sequencing and annotation.</title>
        <authorList>
            <consortium name="The Broad Institute Genomics Platform"/>
            <consortium name="The Broad Institute Genome Sequencing Center for Infectious Disease"/>
            <person name="Wu L."/>
            <person name="Ma J."/>
        </authorList>
    </citation>
    <scope>NUCLEOTIDE SEQUENCE [LARGE SCALE GENOMIC DNA]</scope>
    <source>
        <strain evidence="3">JCM 16545</strain>
    </source>
</reference>
<keyword evidence="1" id="KW-0812">Transmembrane</keyword>
<evidence type="ECO:0000313" key="3">
    <source>
        <dbReference type="Proteomes" id="UP001597369"/>
    </source>
</evidence>
<feature type="transmembrane region" description="Helical" evidence="1">
    <location>
        <begin position="12"/>
        <end position="31"/>
    </location>
</feature>
<dbReference type="RefSeq" id="WP_229962507.1">
    <property type="nucleotide sequence ID" value="NZ_JAJJWI010000024.1"/>
</dbReference>
<accession>A0ABW4X489</accession>
<keyword evidence="3" id="KW-1185">Reference proteome</keyword>